<evidence type="ECO:0000313" key="3">
    <source>
        <dbReference type="Proteomes" id="UP000544742"/>
    </source>
</evidence>
<dbReference type="Pfam" id="PF12358">
    <property type="entry name" value="DUF3644"/>
    <property type="match status" value="1"/>
</dbReference>
<proteinExistence type="predicted"/>
<dbReference type="RefSeq" id="WP_276621125.1">
    <property type="nucleotide sequence ID" value="NZ_DAOSQJ010000008.1"/>
</dbReference>
<evidence type="ECO:0000259" key="1">
    <source>
        <dbReference type="Pfam" id="PF12358"/>
    </source>
</evidence>
<dbReference type="EMBL" id="JAAYUN010000229">
    <property type="protein sequence ID" value="NLJ23752.1"/>
    <property type="molecule type" value="Genomic_DNA"/>
</dbReference>
<accession>A0A7K4ALC4</accession>
<dbReference type="AlphaFoldDB" id="A0A7K4ALC4"/>
<reference evidence="2 3" key="1">
    <citation type="journal article" date="2020" name="Biotechnol. Biofuels">
        <title>New insights from the biogas microbiome by comprehensive genome-resolved metagenomics of nearly 1600 species originating from multiple anaerobic digesters.</title>
        <authorList>
            <person name="Campanaro S."/>
            <person name="Treu L."/>
            <person name="Rodriguez-R L.M."/>
            <person name="Kovalovszki A."/>
            <person name="Ziels R.M."/>
            <person name="Maus I."/>
            <person name="Zhu X."/>
            <person name="Kougias P.G."/>
            <person name="Basile A."/>
            <person name="Luo G."/>
            <person name="Schluter A."/>
            <person name="Konstantinidis K.T."/>
            <person name="Angelidaki I."/>
        </authorList>
    </citation>
    <scope>NUCLEOTIDE SEQUENCE [LARGE SCALE GENOMIC DNA]</scope>
    <source>
        <strain evidence="2">AS27yjCOA_157</strain>
    </source>
</reference>
<sequence length="361" mass="40673">MPRAKRDVAELKKRAVNSLVLGIELFNRPHDKGRSESVLILLHHSFEMLLKAIIKDETGTVHAKGEKYTYGFDKCLEIAQNEIKVISADERATLSILDAHRDIAIHYYQEVSEDLLYLQAQAAVTLFDDLLQLVFAERLADCIPKRVLPVSTRPPKDLKILIDSELSQVDELLHAGSRKGIQAAARLRPILALATATRESAERVTESELRKAISRRRQGDDWSVILPEVAQLKLDTQGGGIPIFLRIKKDADIAFRIAKDNERVVGTLIKQEINIWDKYNLGRDDIAKKLGISGPKTSALILELSIQSDPECFKILRRKSTTFKGYSKKALEKLQSAIVAGVDIEAVWKKHRDRFGAKKRK</sequence>
<feature type="domain" description="DUF3644" evidence="1">
    <location>
        <begin position="13"/>
        <end position="155"/>
    </location>
</feature>
<protein>
    <recommendedName>
        <fullName evidence="1">DUF3644 domain-containing protein</fullName>
    </recommendedName>
</protein>
<dbReference type="Proteomes" id="UP000544742">
    <property type="component" value="Unassembled WGS sequence"/>
</dbReference>
<organism evidence="2 3">
    <name type="scientific">Methanothrix soehngenii</name>
    <name type="common">Methanosaeta concilii</name>
    <dbReference type="NCBI Taxonomy" id="2223"/>
    <lineage>
        <taxon>Archaea</taxon>
        <taxon>Methanobacteriati</taxon>
        <taxon>Methanobacteriota</taxon>
        <taxon>Stenosarchaea group</taxon>
        <taxon>Methanomicrobia</taxon>
        <taxon>Methanotrichales</taxon>
        <taxon>Methanotrichaceae</taxon>
        <taxon>Methanothrix</taxon>
    </lineage>
</organism>
<dbReference type="InterPro" id="IPR022104">
    <property type="entry name" value="DUF3644"/>
</dbReference>
<name>A0A7K4ALC4_METSH</name>
<gene>
    <name evidence="2" type="ORF">GX426_11715</name>
</gene>
<evidence type="ECO:0000313" key="2">
    <source>
        <dbReference type="EMBL" id="NLJ23752.1"/>
    </source>
</evidence>
<comment type="caution">
    <text evidence="2">The sequence shown here is derived from an EMBL/GenBank/DDBJ whole genome shotgun (WGS) entry which is preliminary data.</text>
</comment>